<protein>
    <recommendedName>
        <fullName evidence="8">Ferric uptake regulation protein</fullName>
    </recommendedName>
</protein>
<dbReference type="GO" id="GO:0003700">
    <property type="term" value="F:DNA-binding transcription factor activity"/>
    <property type="evidence" value="ECO:0007669"/>
    <property type="project" value="InterPro"/>
</dbReference>
<dbReference type="GO" id="GO:0008270">
    <property type="term" value="F:zinc ion binding"/>
    <property type="evidence" value="ECO:0007669"/>
    <property type="project" value="TreeGrafter"/>
</dbReference>
<gene>
    <name evidence="7" type="ORF">LCGC14_0661890</name>
</gene>
<evidence type="ECO:0000256" key="6">
    <source>
        <dbReference type="ARBA" id="ARBA00023163"/>
    </source>
</evidence>
<dbReference type="Pfam" id="PF01475">
    <property type="entry name" value="FUR"/>
    <property type="match status" value="1"/>
</dbReference>
<accession>A0A0F9U1N9</accession>
<dbReference type="GO" id="GO:1900376">
    <property type="term" value="P:regulation of secondary metabolite biosynthetic process"/>
    <property type="evidence" value="ECO:0007669"/>
    <property type="project" value="TreeGrafter"/>
</dbReference>
<evidence type="ECO:0008006" key="8">
    <source>
        <dbReference type="Google" id="ProtNLM"/>
    </source>
</evidence>
<dbReference type="GO" id="GO:0045892">
    <property type="term" value="P:negative regulation of DNA-templated transcription"/>
    <property type="evidence" value="ECO:0007669"/>
    <property type="project" value="TreeGrafter"/>
</dbReference>
<evidence type="ECO:0000313" key="7">
    <source>
        <dbReference type="EMBL" id="KKN47553.1"/>
    </source>
</evidence>
<proteinExistence type="inferred from homology"/>
<organism evidence="7">
    <name type="scientific">marine sediment metagenome</name>
    <dbReference type="NCBI Taxonomy" id="412755"/>
    <lineage>
        <taxon>unclassified sequences</taxon>
        <taxon>metagenomes</taxon>
        <taxon>ecological metagenomes</taxon>
    </lineage>
</organism>
<evidence type="ECO:0000256" key="1">
    <source>
        <dbReference type="ARBA" id="ARBA00007957"/>
    </source>
</evidence>
<dbReference type="CDD" id="cd07153">
    <property type="entry name" value="Fur_like"/>
    <property type="match status" value="1"/>
</dbReference>
<evidence type="ECO:0000256" key="3">
    <source>
        <dbReference type="ARBA" id="ARBA00022833"/>
    </source>
</evidence>
<evidence type="ECO:0000256" key="2">
    <source>
        <dbReference type="ARBA" id="ARBA00022491"/>
    </source>
</evidence>
<dbReference type="InterPro" id="IPR043135">
    <property type="entry name" value="Fur_C"/>
</dbReference>
<sequence>MELKAFQDYLNSQRLKFTRPRRLIFKEIFSSKKIHPNAYEIHRRLKRKGQKVSLASIYRTLSLLVRCGLVSEIDFGENHSHYEPDVVKVAHGHLVCLSCGEVKEFSHERILTILSKIGKESHFMTDKFSIQVFGYCANCQKK</sequence>
<keyword evidence="3" id="KW-0862">Zinc</keyword>
<dbReference type="SUPFAM" id="SSF46785">
    <property type="entry name" value="Winged helix' DNA-binding domain"/>
    <property type="match status" value="1"/>
</dbReference>
<comment type="caution">
    <text evidence="7">The sequence shown here is derived from an EMBL/GenBank/DDBJ whole genome shotgun (WGS) entry which is preliminary data.</text>
</comment>
<dbReference type="EMBL" id="LAZR01001270">
    <property type="protein sequence ID" value="KKN47553.1"/>
    <property type="molecule type" value="Genomic_DNA"/>
</dbReference>
<dbReference type="InterPro" id="IPR036390">
    <property type="entry name" value="WH_DNA-bd_sf"/>
</dbReference>
<dbReference type="InterPro" id="IPR036388">
    <property type="entry name" value="WH-like_DNA-bd_sf"/>
</dbReference>
<dbReference type="PANTHER" id="PTHR33202">
    <property type="entry name" value="ZINC UPTAKE REGULATION PROTEIN"/>
    <property type="match status" value="1"/>
</dbReference>
<dbReference type="InterPro" id="IPR002481">
    <property type="entry name" value="FUR"/>
</dbReference>
<evidence type="ECO:0000256" key="5">
    <source>
        <dbReference type="ARBA" id="ARBA00023125"/>
    </source>
</evidence>
<dbReference type="AlphaFoldDB" id="A0A0F9U1N9"/>
<evidence type="ECO:0000256" key="4">
    <source>
        <dbReference type="ARBA" id="ARBA00023015"/>
    </source>
</evidence>
<keyword evidence="6" id="KW-0804">Transcription</keyword>
<keyword evidence="4" id="KW-0805">Transcription regulation</keyword>
<dbReference type="GO" id="GO:0000976">
    <property type="term" value="F:transcription cis-regulatory region binding"/>
    <property type="evidence" value="ECO:0007669"/>
    <property type="project" value="TreeGrafter"/>
</dbReference>
<dbReference type="Gene3D" id="3.30.1490.190">
    <property type="match status" value="1"/>
</dbReference>
<keyword evidence="5" id="KW-0238">DNA-binding</keyword>
<reference evidence="7" key="1">
    <citation type="journal article" date="2015" name="Nature">
        <title>Complex archaea that bridge the gap between prokaryotes and eukaryotes.</title>
        <authorList>
            <person name="Spang A."/>
            <person name="Saw J.H."/>
            <person name="Jorgensen S.L."/>
            <person name="Zaremba-Niedzwiedzka K."/>
            <person name="Martijn J."/>
            <person name="Lind A.E."/>
            <person name="van Eijk R."/>
            <person name="Schleper C."/>
            <person name="Guy L."/>
            <person name="Ettema T.J."/>
        </authorList>
    </citation>
    <scope>NUCLEOTIDE SEQUENCE</scope>
</reference>
<name>A0A0F9U1N9_9ZZZZ</name>
<keyword evidence="2" id="KW-0678">Repressor</keyword>
<dbReference type="PANTHER" id="PTHR33202:SF7">
    <property type="entry name" value="FERRIC UPTAKE REGULATION PROTEIN"/>
    <property type="match status" value="1"/>
</dbReference>
<dbReference type="Gene3D" id="1.10.10.10">
    <property type="entry name" value="Winged helix-like DNA-binding domain superfamily/Winged helix DNA-binding domain"/>
    <property type="match status" value="1"/>
</dbReference>
<comment type="similarity">
    <text evidence="1">Belongs to the Fur family.</text>
</comment>